<evidence type="ECO:0000313" key="1">
    <source>
        <dbReference type="EMBL" id="AIF18641.1"/>
    </source>
</evidence>
<protein>
    <submittedName>
        <fullName evidence="1">Uncharacterized protein</fullName>
    </submittedName>
</protein>
<proteinExistence type="predicted"/>
<accession>A0A075HQJ5</accession>
<dbReference type="AlphaFoldDB" id="A0A075HQJ5"/>
<dbReference type="EMBL" id="KF901116">
    <property type="protein sequence ID" value="AIF18641.1"/>
    <property type="molecule type" value="Genomic_DNA"/>
</dbReference>
<organism evidence="1">
    <name type="scientific">uncultured marine group II/III euryarchaeote KM3_83_G03</name>
    <dbReference type="NCBI Taxonomy" id="1456522"/>
    <lineage>
        <taxon>Archaea</taxon>
        <taxon>Methanobacteriati</taxon>
        <taxon>Methanobacteriota</taxon>
        <taxon>environmental samples</taxon>
    </lineage>
</organism>
<reference evidence="1" key="1">
    <citation type="journal article" date="2014" name="Genome Biol. Evol.">
        <title>Pangenome evidence for extensive interdomain horizontal transfer affecting lineage core and shell genes in uncultured planktonic thaumarchaeota and euryarchaeota.</title>
        <authorList>
            <person name="Deschamps P."/>
            <person name="Zivanovic Y."/>
            <person name="Moreira D."/>
            <person name="Rodriguez-Valera F."/>
            <person name="Lopez-Garcia P."/>
        </authorList>
    </citation>
    <scope>NUCLEOTIDE SEQUENCE</scope>
</reference>
<sequence>MSGIVNSVQARKYLVAHGYHGVEIPVEGGRASGNRIAFLRNTGDGRWIAAGTSEHWIEEKGGGCCEPYEGVDVRYCPQCVVGINGTVTWERTNFALDTLLAELTAALPMSDRQPELILVGA</sequence>
<name>A0A075HQJ5_9EURY</name>